<organism evidence="2 3">
    <name type="scientific">Symbiodinium necroappetens</name>
    <dbReference type="NCBI Taxonomy" id="1628268"/>
    <lineage>
        <taxon>Eukaryota</taxon>
        <taxon>Sar</taxon>
        <taxon>Alveolata</taxon>
        <taxon>Dinophyceae</taxon>
        <taxon>Suessiales</taxon>
        <taxon>Symbiodiniaceae</taxon>
        <taxon>Symbiodinium</taxon>
    </lineage>
</organism>
<feature type="non-terminal residue" evidence="2">
    <location>
        <position position="1"/>
    </location>
</feature>
<dbReference type="Proteomes" id="UP000601435">
    <property type="component" value="Unassembled WGS sequence"/>
</dbReference>
<proteinExistence type="predicted"/>
<reference evidence="2" key="1">
    <citation type="submission" date="2021-02" db="EMBL/GenBank/DDBJ databases">
        <authorList>
            <person name="Dougan E. K."/>
            <person name="Rhodes N."/>
            <person name="Thang M."/>
            <person name="Chan C."/>
        </authorList>
    </citation>
    <scope>NUCLEOTIDE SEQUENCE</scope>
</reference>
<dbReference type="OrthoDB" id="10439477at2759"/>
<accession>A0A812J5B3</accession>
<evidence type="ECO:0000313" key="3">
    <source>
        <dbReference type="Proteomes" id="UP000601435"/>
    </source>
</evidence>
<comment type="caution">
    <text evidence="2">The sequence shown here is derived from an EMBL/GenBank/DDBJ whole genome shotgun (WGS) entry which is preliminary data.</text>
</comment>
<name>A0A812J5B3_9DINO</name>
<evidence type="ECO:0000256" key="1">
    <source>
        <dbReference type="SAM" id="MobiDB-lite"/>
    </source>
</evidence>
<gene>
    <name evidence="2" type="ORF">SNEC2469_LOCUS1314</name>
</gene>
<protein>
    <submittedName>
        <fullName evidence="2">Uncharacterized protein</fullName>
    </submittedName>
</protein>
<sequence>VAWHSAFYSDTEGAQLNEAMRLPGGDPEDGIPEGPDDIADPHVPRKLLDEHILREKSVRSFSPYGLRVLGRRLFVCNFDDDDQLQEEGKCGVVGTRFQIPGISLRLESDKTILPVHRYDDVKMVWTAEQAPHVMVENYKLPKGKDGKLDFDMLPVMPFKMTRFSPGEAPEPIESSAGALAGTVSCEVKLCFNCHPTASGATGTGPA</sequence>
<keyword evidence="3" id="KW-1185">Reference proteome</keyword>
<feature type="compositionally biased region" description="Acidic residues" evidence="1">
    <location>
        <begin position="26"/>
        <end position="38"/>
    </location>
</feature>
<dbReference type="AlphaFoldDB" id="A0A812J5B3"/>
<evidence type="ECO:0000313" key="2">
    <source>
        <dbReference type="EMBL" id="CAE7194978.1"/>
    </source>
</evidence>
<dbReference type="EMBL" id="CAJNJA010005640">
    <property type="protein sequence ID" value="CAE7194978.1"/>
    <property type="molecule type" value="Genomic_DNA"/>
</dbReference>
<feature type="region of interest" description="Disordered" evidence="1">
    <location>
        <begin position="20"/>
        <end position="39"/>
    </location>
</feature>